<evidence type="ECO:0000313" key="4">
    <source>
        <dbReference type="EMBL" id="EYC10747.1"/>
    </source>
</evidence>
<dbReference type="InterPro" id="IPR011990">
    <property type="entry name" value="TPR-like_helical_dom_sf"/>
</dbReference>
<evidence type="ECO:0000256" key="2">
    <source>
        <dbReference type="ARBA" id="ARBA00023242"/>
    </source>
</evidence>
<sequence>MPGRHDKVMPETSCDDGSTSGSEVSIEEEGDDNNRLTAESEDSDEEEESSDEDESSESDSSDSDNESSSDDSDSSDSLWGAFDNGDKKETQEANEASALQEFQSALDYMVEGKNAIASKILNKLLNNPLVKVFLTTVFDWEAEVDERLSKMARLFVGIHKNLAKLDTDNAIEHFLQILSVAPKNPEVWLNLGVECIGKGDVDFAKFAFEHAEGKEATDALLSTLYLSRNYHACLRMAHKCLSMGVCEQKSLFLKERIRSINHHYSEFCDYVFGEHRRYDSVKVLDEETTKKMAQRLLAVETRINSSASEEIFEPPDPLDISFDAEQTVVDVGTAFCDLFDRIEAYSSLSLQEITFSCWDDRRDLITSGNVLQDIVDIVETVEFLVNQVSSHSGKAHHRSFLHASSLLSGSSDCFLRRSMRNAMELPFEEEESCPDTQTSITCRLDGNLPTVELARSLGFEVNYVLPLKNELMKRPSRVPTPEFSTKYLDTDDLLFLLMTTLKGGSWTIFELLETFLCLVADFCPAFGAIPPSLLEVVVQCYRRFNLLSSDLCDDRYIRLHVLMDELAEPHARDYCIRWHCSKRWDDKELMQRFMWSHAKAVTDEHIRLSFLKCLYNSLDDEEFVFTAKGFFGKDDVQESIEKLERSIRIVSISQLRSCSRYEEVIAIITRDVDFNSMDGDDLFIMVEYLLDAYSRVKKHNCAMDFASRVFHLLFSYKQLPLAQVSSLLNFIYNTEWNKVTEENSAKIGYFLCRLIPIENFGADWNLWKELYMIVRRINGDVSVEYIQSLDPVKHDDSLPSLALDVLVKAHEKLGERKTCGRDKGAFLLFFMEQLYTCILNEKVMAVLQREEYYWVWSNVSEEISQCLYCLFGRYSKRRRALEDHDCIVTSPELEKHSTMILELAMPHPLPQYDDKERLGHDVVDLLLNKFPSVLKYSVERGNVLDKFNVWMRDAARENATNRLQWPTTTGESYVQACIWYLMALHHYRQGNHDEIEKYSKLFLTSGYATLESRITAGVWAVLAYTSVYRIFQMDDDLLFLEWPWHVLPFRVSVLVDNKIGVVFFQLASTLYQIATRLSRYFLTLPSDDWRLRRAETLLKDLRSESLRLFEEALSKAHGEAGGICEYQWLGYFFVAKLQAKLNESDVVKVVDGLYEAACSCELSEFFYPIKINVKKQQNIEPVELHYQVHSTVWKYLCRTPNPSLKTLVSLLAYLRAMQSHKVVRSNLSLFSSHPELHETVINMTISCEPIVEGNDVATAVNDIVTRVDLMDEIWNLCHRGFELVTDRFPHMKSYYRLAEMELSRGNVEVAYNHLTKHVFRRKKRDDSLFDSVVEITSQDIDRSGSFPYHVERALQLTMSLAYQLKDASTIISIITTLVANMEARSEEFILKERQGALLIHAVSRLYILAMESSSPKLLRSELYRAWQVVSRCKALVVRTVETRLQTLIEHIFGSVANFVAEQSVIEDNKKKQVRKRKLTSYDLGALQSHPVLLVPGAIPSPSEMSAGGNDPLKLMRLALQQ</sequence>
<organism evidence="4 5">
    <name type="scientific">Ancylostoma ceylanicum</name>
    <dbReference type="NCBI Taxonomy" id="53326"/>
    <lineage>
        <taxon>Eukaryota</taxon>
        <taxon>Metazoa</taxon>
        <taxon>Ecdysozoa</taxon>
        <taxon>Nematoda</taxon>
        <taxon>Chromadorea</taxon>
        <taxon>Rhabditida</taxon>
        <taxon>Rhabditina</taxon>
        <taxon>Rhabditomorpha</taxon>
        <taxon>Strongyloidea</taxon>
        <taxon>Ancylostomatidae</taxon>
        <taxon>Ancylostomatinae</taxon>
        <taxon>Ancylostoma</taxon>
    </lineage>
</organism>
<dbReference type="OrthoDB" id="269919at2759"/>
<dbReference type="GO" id="GO:0031491">
    <property type="term" value="F:nucleosome binding"/>
    <property type="evidence" value="ECO:0007669"/>
    <property type="project" value="TreeGrafter"/>
</dbReference>
<proteinExistence type="predicted"/>
<evidence type="ECO:0000256" key="3">
    <source>
        <dbReference type="SAM" id="MobiDB-lite"/>
    </source>
</evidence>
<dbReference type="Gene3D" id="1.25.40.10">
    <property type="entry name" value="Tetratricopeptide repeat domain"/>
    <property type="match status" value="1"/>
</dbReference>
<feature type="region of interest" description="Disordered" evidence="3">
    <location>
        <begin position="1"/>
        <end position="95"/>
    </location>
</feature>
<dbReference type="STRING" id="53326.A0A016U7B5"/>
<comment type="subcellular location">
    <subcellularLocation>
        <location evidence="1">Nucleus</location>
    </subcellularLocation>
</comment>
<dbReference type="Proteomes" id="UP000024635">
    <property type="component" value="Unassembled WGS sequence"/>
</dbReference>
<name>A0A016U7B5_9BILA</name>
<evidence type="ECO:0000256" key="1">
    <source>
        <dbReference type="ARBA" id="ARBA00004123"/>
    </source>
</evidence>
<dbReference type="PANTHER" id="PTHR15502:SF7">
    <property type="entry name" value="CALCINEURIN-BINDING PROTEIN CABIN-1"/>
    <property type="match status" value="1"/>
</dbReference>
<feature type="compositionally biased region" description="Acidic residues" evidence="3">
    <location>
        <begin position="39"/>
        <end position="74"/>
    </location>
</feature>
<dbReference type="GO" id="GO:0005634">
    <property type="term" value="C:nucleus"/>
    <property type="evidence" value="ECO:0007669"/>
    <property type="project" value="UniProtKB-SubCell"/>
</dbReference>
<dbReference type="PANTHER" id="PTHR15502">
    <property type="entry name" value="CALCINEURIN-BINDING PROTEIN CABIN 1-RELATED"/>
    <property type="match status" value="1"/>
</dbReference>
<accession>A0A016U7B5</accession>
<dbReference type="SUPFAM" id="SSF48452">
    <property type="entry name" value="TPR-like"/>
    <property type="match status" value="1"/>
</dbReference>
<dbReference type="InterPro" id="IPR033053">
    <property type="entry name" value="Hir3/CABIN1"/>
</dbReference>
<evidence type="ECO:0000313" key="5">
    <source>
        <dbReference type="Proteomes" id="UP000024635"/>
    </source>
</evidence>
<dbReference type="GO" id="GO:0006325">
    <property type="term" value="P:chromatin organization"/>
    <property type="evidence" value="ECO:0007669"/>
    <property type="project" value="InterPro"/>
</dbReference>
<gene>
    <name evidence="4" type="primary">Acey_s0054.g2530</name>
    <name evidence="4" type="synonym">Acey-Y38C9A.1</name>
    <name evidence="4" type="ORF">Y032_0054g2530</name>
</gene>
<dbReference type="EMBL" id="JARK01001390">
    <property type="protein sequence ID" value="EYC10747.1"/>
    <property type="molecule type" value="Genomic_DNA"/>
</dbReference>
<evidence type="ECO:0008006" key="6">
    <source>
        <dbReference type="Google" id="ProtNLM"/>
    </source>
</evidence>
<protein>
    <recommendedName>
        <fullName evidence="6">Tetratricopeptide repeat protein</fullName>
    </recommendedName>
</protein>
<reference evidence="5" key="1">
    <citation type="journal article" date="2015" name="Nat. Genet.">
        <title>The genome and transcriptome of the zoonotic hookworm Ancylostoma ceylanicum identify infection-specific gene families.</title>
        <authorList>
            <person name="Schwarz E.M."/>
            <person name="Hu Y."/>
            <person name="Antoshechkin I."/>
            <person name="Miller M.M."/>
            <person name="Sternberg P.W."/>
            <person name="Aroian R.V."/>
        </authorList>
    </citation>
    <scope>NUCLEOTIDE SEQUENCE</scope>
    <source>
        <strain evidence="5">HY135</strain>
    </source>
</reference>
<keyword evidence="2" id="KW-0539">Nucleus</keyword>
<keyword evidence="5" id="KW-1185">Reference proteome</keyword>
<comment type="caution">
    <text evidence="4">The sequence shown here is derived from an EMBL/GenBank/DDBJ whole genome shotgun (WGS) entry which is preliminary data.</text>
</comment>